<keyword evidence="1 4" id="KW-0479">Metal-binding</keyword>
<feature type="binding site" evidence="4">
    <location>
        <position position="217"/>
    </location>
    <ligand>
        <name>Mg(2+)</name>
        <dbReference type="ChEBI" id="CHEBI:18420"/>
    </ligand>
</feature>
<evidence type="ECO:0000256" key="3">
    <source>
        <dbReference type="PIRSR" id="PIRSR000915-2"/>
    </source>
</evidence>
<dbReference type="InterPro" id="IPR036412">
    <property type="entry name" value="HAD-like_sf"/>
</dbReference>
<evidence type="ECO:0000313" key="6">
    <source>
        <dbReference type="Proteomes" id="UP000824204"/>
    </source>
</evidence>
<comment type="caution">
    <text evidence="5">The sequence shown here is derived from an EMBL/GenBank/DDBJ whole genome shotgun (WGS) entry which is preliminary data.</text>
</comment>
<dbReference type="GO" id="GO:0046872">
    <property type="term" value="F:metal ion binding"/>
    <property type="evidence" value="ECO:0007669"/>
    <property type="project" value="UniProtKB-KW"/>
</dbReference>
<dbReference type="NCBIfam" id="TIGR01460">
    <property type="entry name" value="HAD-SF-IIA"/>
    <property type="match status" value="1"/>
</dbReference>
<evidence type="ECO:0000256" key="1">
    <source>
        <dbReference type="PIRNR" id="PIRNR000915"/>
    </source>
</evidence>
<dbReference type="PANTHER" id="PTHR19288:SF46">
    <property type="entry name" value="HALOACID DEHALOGENASE-LIKE HYDROLASE DOMAIN-CONTAINING PROTEIN 2"/>
    <property type="match status" value="1"/>
</dbReference>
<feature type="binding site" evidence="4">
    <location>
        <position position="22"/>
    </location>
    <ligand>
        <name>Mg(2+)</name>
        <dbReference type="ChEBI" id="CHEBI:18420"/>
    </ligand>
</feature>
<reference evidence="5" key="2">
    <citation type="submission" date="2021-04" db="EMBL/GenBank/DDBJ databases">
        <authorList>
            <person name="Gilroy R."/>
        </authorList>
    </citation>
    <scope>NUCLEOTIDE SEQUENCE</scope>
    <source>
        <strain evidence="5">811</strain>
    </source>
</reference>
<keyword evidence="1 4" id="KW-0460">Magnesium</keyword>
<dbReference type="AlphaFoldDB" id="A0A9D1V6A2"/>
<dbReference type="SUPFAM" id="SSF56784">
    <property type="entry name" value="HAD-like"/>
    <property type="match status" value="1"/>
</dbReference>
<keyword evidence="5" id="KW-0378">Hydrolase</keyword>
<comment type="function">
    <text evidence="1">Catalyzes the dephosphorylation of 2-6 carbon acid sugars in vitro.</text>
</comment>
<proteinExistence type="inferred from homology"/>
<dbReference type="InterPro" id="IPR023214">
    <property type="entry name" value="HAD_sf"/>
</dbReference>
<feature type="binding site" evidence="3">
    <location>
        <position position="192"/>
    </location>
    <ligand>
        <name>substrate</name>
    </ligand>
</feature>
<protein>
    <recommendedName>
        <fullName evidence="1">Acid sugar phosphatase</fullName>
        <ecNumber evidence="1">3.1.3.-</ecNumber>
    </recommendedName>
</protein>
<feature type="binding site" evidence="4">
    <location>
        <position position="20"/>
    </location>
    <ligand>
        <name>Mg(2+)</name>
        <dbReference type="ChEBI" id="CHEBI:18420"/>
    </ligand>
</feature>
<evidence type="ECO:0000313" key="5">
    <source>
        <dbReference type="EMBL" id="HIX06905.1"/>
    </source>
</evidence>
<feature type="active site" description="Proton donor" evidence="2">
    <location>
        <position position="22"/>
    </location>
</feature>
<sequence>MNENARLAALVRDTQVFLLDMDGTVYIGDSLIGEMKHTLAAFRNAGKKIVYCTNNSSKTAAEYEKKLQRLGIWSEQDLVYTSGMATAEYLSSAYPHKKVYLVGTDALKREFASYGVELCEKGAEVCVLAYDTSLTYAKLCAINEYIVMGLPYIATHPDDVCPAQGVYPPDVGSFISLLKTSSGREPDVICGKPYRVMGERLCARLGVSAARVTMAGDRPHTDIRFGNNNGFATLLVLSGETDAKKTASLPESDRPTLVIPDLNAAVRVL</sequence>
<evidence type="ECO:0000256" key="4">
    <source>
        <dbReference type="PIRSR" id="PIRSR000915-3"/>
    </source>
</evidence>
<dbReference type="Gene3D" id="3.40.50.1000">
    <property type="entry name" value="HAD superfamily/HAD-like"/>
    <property type="match status" value="2"/>
</dbReference>
<dbReference type="PIRSF" id="PIRSF000915">
    <property type="entry name" value="PGP-type_phosphatase"/>
    <property type="match status" value="1"/>
</dbReference>
<dbReference type="PANTHER" id="PTHR19288">
    <property type="entry name" value="4-NITROPHENYLPHOSPHATASE-RELATED"/>
    <property type="match status" value="1"/>
</dbReference>
<feature type="active site" description="Nucleophile" evidence="2">
    <location>
        <position position="20"/>
    </location>
</feature>
<dbReference type="GO" id="GO:0005737">
    <property type="term" value="C:cytoplasm"/>
    <property type="evidence" value="ECO:0007669"/>
    <property type="project" value="TreeGrafter"/>
</dbReference>
<dbReference type="Pfam" id="PF13242">
    <property type="entry name" value="Hydrolase_like"/>
    <property type="match status" value="1"/>
</dbReference>
<comment type="cofactor">
    <cofactor evidence="4">
        <name>Mg(2+)</name>
        <dbReference type="ChEBI" id="CHEBI:18420"/>
    </cofactor>
    <text evidence="4">Divalent metal ions. Mg(2+) is the most effective.</text>
</comment>
<reference evidence="5" key="1">
    <citation type="journal article" date="2021" name="PeerJ">
        <title>Extensive microbial diversity within the chicken gut microbiome revealed by metagenomics and culture.</title>
        <authorList>
            <person name="Gilroy R."/>
            <person name="Ravi A."/>
            <person name="Getino M."/>
            <person name="Pursley I."/>
            <person name="Horton D.L."/>
            <person name="Alikhan N.F."/>
            <person name="Baker D."/>
            <person name="Gharbi K."/>
            <person name="Hall N."/>
            <person name="Watson M."/>
            <person name="Adriaenssens E.M."/>
            <person name="Foster-Nyarko E."/>
            <person name="Jarju S."/>
            <person name="Secka A."/>
            <person name="Antonio M."/>
            <person name="Oren A."/>
            <person name="Chaudhuri R.R."/>
            <person name="La Ragione R."/>
            <person name="Hildebrand F."/>
            <person name="Pallen M.J."/>
        </authorList>
    </citation>
    <scope>NUCLEOTIDE SEQUENCE</scope>
    <source>
        <strain evidence="5">811</strain>
    </source>
</reference>
<comment type="similarity">
    <text evidence="1">Belongs to the HAD-like hydrolase superfamily. NagD family.</text>
</comment>
<accession>A0A9D1V6A2</accession>
<name>A0A9D1V6A2_9FIRM</name>
<evidence type="ECO:0000256" key="2">
    <source>
        <dbReference type="PIRSR" id="PIRSR000915-1"/>
    </source>
</evidence>
<dbReference type="EC" id="3.1.3.-" evidence="1"/>
<dbReference type="Proteomes" id="UP000824204">
    <property type="component" value="Unassembled WGS sequence"/>
</dbReference>
<dbReference type="InterPro" id="IPR006357">
    <property type="entry name" value="HAD-SF_hydro_IIA"/>
</dbReference>
<organism evidence="5 6">
    <name type="scientific">Candidatus Borkfalkia faecipullorum</name>
    <dbReference type="NCBI Taxonomy" id="2838510"/>
    <lineage>
        <taxon>Bacteria</taxon>
        <taxon>Bacillati</taxon>
        <taxon>Bacillota</taxon>
        <taxon>Clostridia</taxon>
        <taxon>Christensenellales</taxon>
        <taxon>Christensenellaceae</taxon>
        <taxon>Candidatus Borkfalkia</taxon>
    </lineage>
</organism>
<dbReference type="GO" id="GO:0016791">
    <property type="term" value="F:phosphatase activity"/>
    <property type="evidence" value="ECO:0007669"/>
    <property type="project" value="TreeGrafter"/>
</dbReference>
<dbReference type="EMBL" id="DXFX01000005">
    <property type="protein sequence ID" value="HIX06905.1"/>
    <property type="molecule type" value="Genomic_DNA"/>
</dbReference>
<gene>
    <name evidence="5" type="ORF">H9741_00350</name>
</gene>
<dbReference type="Pfam" id="PF13344">
    <property type="entry name" value="Hydrolase_6"/>
    <property type="match status" value="1"/>
</dbReference>